<evidence type="ECO:0000313" key="3">
    <source>
        <dbReference type="Proteomes" id="UP001141806"/>
    </source>
</evidence>
<reference evidence="2" key="1">
    <citation type="journal article" date="2023" name="Plant J.">
        <title>The genome of the king protea, Protea cynaroides.</title>
        <authorList>
            <person name="Chang J."/>
            <person name="Duong T.A."/>
            <person name="Schoeman C."/>
            <person name="Ma X."/>
            <person name="Roodt D."/>
            <person name="Barker N."/>
            <person name="Li Z."/>
            <person name="Van de Peer Y."/>
            <person name="Mizrachi E."/>
        </authorList>
    </citation>
    <scope>NUCLEOTIDE SEQUENCE</scope>
    <source>
        <tissue evidence="2">Young leaves</tissue>
    </source>
</reference>
<feature type="compositionally biased region" description="Low complexity" evidence="1">
    <location>
        <begin position="243"/>
        <end position="253"/>
    </location>
</feature>
<proteinExistence type="predicted"/>
<comment type="caution">
    <text evidence="2">The sequence shown here is derived from an EMBL/GenBank/DDBJ whole genome shotgun (WGS) entry which is preliminary data.</text>
</comment>
<accession>A0A9Q0KD07</accession>
<dbReference type="Proteomes" id="UP001141806">
    <property type="component" value="Unassembled WGS sequence"/>
</dbReference>
<dbReference type="EMBL" id="JAMYWD010000006">
    <property type="protein sequence ID" value="KAJ4968210.1"/>
    <property type="molecule type" value="Genomic_DNA"/>
</dbReference>
<feature type="region of interest" description="Disordered" evidence="1">
    <location>
        <begin position="210"/>
        <end position="262"/>
    </location>
</feature>
<gene>
    <name evidence="2" type="ORF">NE237_014911</name>
</gene>
<sequence length="262" mass="27772">MSCYISLSISHSVQAPLVTVSETNDEPVAELVISSTTGNVTVSAPNVESVAELVVPSTTGNVTVSATNVEPVAELMVPSTTEIERMIVVTPTDHRLPAVTKDGSDVRNARAEVLKASWVHELWSTNSTSCKIILFTLPSRIKGLPLTTPTDLDLKKPVFASEVETDVTTTIGNGKVVSPVIEGVDQLVTLPQSITVVRNSGITADSLLRPTQSNARTESSSFSSEPSDDISAQSGDTPSTKYISVNSSNNISNESQAEFLQT</sequence>
<evidence type="ECO:0000313" key="2">
    <source>
        <dbReference type="EMBL" id="KAJ4968210.1"/>
    </source>
</evidence>
<organism evidence="2 3">
    <name type="scientific">Protea cynaroides</name>
    <dbReference type="NCBI Taxonomy" id="273540"/>
    <lineage>
        <taxon>Eukaryota</taxon>
        <taxon>Viridiplantae</taxon>
        <taxon>Streptophyta</taxon>
        <taxon>Embryophyta</taxon>
        <taxon>Tracheophyta</taxon>
        <taxon>Spermatophyta</taxon>
        <taxon>Magnoliopsida</taxon>
        <taxon>Proteales</taxon>
        <taxon>Proteaceae</taxon>
        <taxon>Protea</taxon>
    </lineage>
</organism>
<keyword evidence="3" id="KW-1185">Reference proteome</keyword>
<protein>
    <submittedName>
        <fullName evidence="2">Uncharacterized protein</fullName>
    </submittedName>
</protein>
<name>A0A9Q0KD07_9MAGN</name>
<feature type="compositionally biased region" description="Low complexity" evidence="1">
    <location>
        <begin position="218"/>
        <end position="231"/>
    </location>
</feature>
<feature type="compositionally biased region" description="Polar residues" evidence="1">
    <location>
        <begin position="232"/>
        <end position="242"/>
    </location>
</feature>
<evidence type="ECO:0000256" key="1">
    <source>
        <dbReference type="SAM" id="MobiDB-lite"/>
    </source>
</evidence>
<dbReference type="AlphaFoldDB" id="A0A9Q0KD07"/>